<proteinExistence type="predicted"/>
<protein>
    <submittedName>
        <fullName evidence="2">Uncharacterized protein</fullName>
    </submittedName>
</protein>
<reference evidence="2 3" key="1">
    <citation type="submission" date="2024-06" db="EMBL/GenBank/DDBJ databases">
        <title>Genomic Encyclopedia of Type Strains, Phase IV (KMG-IV): sequencing the most valuable type-strain genomes for metagenomic binning, comparative biology and taxonomic classification.</title>
        <authorList>
            <person name="Goeker M."/>
        </authorList>
    </citation>
    <scope>NUCLEOTIDE SEQUENCE [LARGE SCALE GENOMIC DNA]</scope>
    <source>
        <strain evidence="2 3">DSM 29288</strain>
    </source>
</reference>
<name>A0ABV2M865_9HYPH</name>
<comment type="caution">
    <text evidence="2">The sequence shown here is derived from an EMBL/GenBank/DDBJ whole genome shotgun (WGS) entry which is preliminary data.</text>
</comment>
<sequence>MQEGMLQRSMAMGRQSWQMSKTGGIRLAERADGLETRIGA</sequence>
<evidence type="ECO:0000256" key="1">
    <source>
        <dbReference type="SAM" id="MobiDB-lite"/>
    </source>
</evidence>
<dbReference type="Proteomes" id="UP001549077">
    <property type="component" value="Unassembled WGS sequence"/>
</dbReference>
<dbReference type="EMBL" id="JBEPMY010000001">
    <property type="protein sequence ID" value="MET3752675.1"/>
    <property type="molecule type" value="Genomic_DNA"/>
</dbReference>
<accession>A0ABV2M865</accession>
<dbReference type="GeneID" id="91153228"/>
<dbReference type="RefSeq" id="WP_281410844.1">
    <property type="nucleotide sequence ID" value="NZ_CP071604.1"/>
</dbReference>
<feature type="region of interest" description="Disordered" evidence="1">
    <location>
        <begin position="1"/>
        <end position="24"/>
    </location>
</feature>
<evidence type="ECO:0000313" key="3">
    <source>
        <dbReference type="Proteomes" id="UP001549077"/>
    </source>
</evidence>
<organism evidence="2 3">
    <name type="scientific">Rhizobium binae</name>
    <dbReference type="NCBI Taxonomy" id="1138190"/>
    <lineage>
        <taxon>Bacteria</taxon>
        <taxon>Pseudomonadati</taxon>
        <taxon>Pseudomonadota</taxon>
        <taxon>Alphaproteobacteria</taxon>
        <taxon>Hyphomicrobiales</taxon>
        <taxon>Rhizobiaceae</taxon>
        <taxon>Rhizobium/Agrobacterium group</taxon>
        <taxon>Rhizobium</taxon>
    </lineage>
</organism>
<keyword evidence="3" id="KW-1185">Reference proteome</keyword>
<evidence type="ECO:0000313" key="2">
    <source>
        <dbReference type="EMBL" id="MET3752675.1"/>
    </source>
</evidence>
<gene>
    <name evidence="2" type="ORF">ABID08_000014</name>
</gene>